<gene>
    <name evidence="2" type="ORF">QF205_13040</name>
</gene>
<evidence type="ECO:0000256" key="1">
    <source>
        <dbReference type="SAM" id="MobiDB-lite"/>
    </source>
</evidence>
<organism evidence="2 3">
    <name type="scientific">Luteimonas composti</name>
    <dbReference type="NCBI Taxonomy" id="398257"/>
    <lineage>
        <taxon>Bacteria</taxon>
        <taxon>Pseudomonadati</taxon>
        <taxon>Pseudomonadota</taxon>
        <taxon>Gammaproteobacteria</taxon>
        <taxon>Lysobacterales</taxon>
        <taxon>Lysobacteraceae</taxon>
        <taxon>Luteimonas</taxon>
    </lineage>
</organism>
<evidence type="ECO:0000313" key="2">
    <source>
        <dbReference type="EMBL" id="MDH7453986.1"/>
    </source>
</evidence>
<sequence>MFEEAARANRSRFHRDEPAGTGEGKVKGWFTAIFQECGSVPTSGLPGFAMSFLQSRLRIALLSALVAATGAPVAWAQDPAPQRRGAERAERGPEQRVRNREALSDSVRRFERSNRGSRVLSAERIQSDGRDVNRIKAMDDRGRVRVYVDDPQRRQPPPARRQPTRDDHD</sequence>
<dbReference type="EMBL" id="JARYGX010000023">
    <property type="protein sequence ID" value="MDH7453986.1"/>
    <property type="molecule type" value="Genomic_DNA"/>
</dbReference>
<feature type="compositionally biased region" description="Basic and acidic residues" evidence="1">
    <location>
        <begin position="84"/>
        <end position="114"/>
    </location>
</feature>
<reference evidence="2" key="1">
    <citation type="journal article" date="2007" name="Int. J. Syst. Evol. Microbiol.">
        <title>Luteimonas composti sp. nov., a moderately thermophilic bacterium isolated from food waste.</title>
        <authorList>
            <person name="Young C.C."/>
            <person name="Kampfer P."/>
            <person name="Chen W.M."/>
            <person name="Yen W.S."/>
            <person name="Arun A.B."/>
            <person name="Lai W.A."/>
            <person name="Shen F.T."/>
            <person name="Rekha P.D."/>
            <person name="Lin K.Y."/>
            <person name="Chou J.H."/>
        </authorList>
    </citation>
    <scope>NUCLEOTIDE SEQUENCE</scope>
    <source>
        <strain evidence="2">CC-YY355</strain>
    </source>
</reference>
<evidence type="ECO:0000313" key="3">
    <source>
        <dbReference type="Proteomes" id="UP001160550"/>
    </source>
</evidence>
<dbReference type="RefSeq" id="WP_280943194.1">
    <property type="nucleotide sequence ID" value="NZ_JARYGX010000023.1"/>
</dbReference>
<protein>
    <recommendedName>
        <fullName evidence="4">PepSY domain-containing protein</fullName>
    </recommendedName>
</protein>
<name>A0ABT6MUQ8_9GAMM</name>
<dbReference type="Proteomes" id="UP001160550">
    <property type="component" value="Unassembled WGS sequence"/>
</dbReference>
<feature type="compositionally biased region" description="Basic and acidic residues" evidence="1">
    <location>
        <begin position="125"/>
        <end position="153"/>
    </location>
</feature>
<evidence type="ECO:0008006" key="4">
    <source>
        <dbReference type="Google" id="ProtNLM"/>
    </source>
</evidence>
<reference evidence="2" key="2">
    <citation type="submission" date="2023-04" db="EMBL/GenBank/DDBJ databases">
        <authorList>
            <person name="Sun J.-Q."/>
        </authorList>
    </citation>
    <scope>NUCLEOTIDE SEQUENCE</scope>
    <source>
        <strain evidence="2">CC-YY355</strain>
    </source>
</reference>
<keyword evidence="3" id="KW-1185">Reference proteome</keyword>
<proteinExistence type="predicted"/>
<accession>A0ABT6MUQ8</accession>
<comment type="caution">
    <text evidence="2">The sequence shown here is derived from an EMBL/GenBank/DDBJ whole genome shotgun (WGS) entry which is preliminary data.</text>
</comment>
<feature type="region of interest" description="Disordered" evidence="1">
    <location>
        <begin position="74"/>
        <end position="169"/>
    </location>
</feature>